<sequence length="612" mass="69431">MTDSYDQDCEATSPNGRFTLEARAQRTSRYRLLDNLGGAGSSPSVVWERWQSEGEDGPHEVLVSDEGWSILRTHGYNPEVIAVSPAGHEVVRVLVGNQRPPEDGSPEASNPHKARRYKWPVRTRGYLTGGRGWEWLNSWPYFFQMEGTALFVWRTSLGQRLILDLTHGALLPDDSPAQTALTLRMAEEEKRGAYRLLSNLTAQLYEVQEVLARRADVADERNHPLRVKLWRVPIAFQLVGQYRLQECLPLLRFWEAALGPEWSMEAQAFRPLIHHALRLLGAEPTGDAAYHFRHPQHERLPVPEHVPHRRERAAELDPSLQEVPPYWLQSLERGMDHQELPPEELAEPAKELPPRVTTIAAPPPRDRSGQFEALRSAPHWQPFIHLINGWFRQPLSAETGIPADEVEEREHASRRPLPVLLREWYLLFGRHKSFCGEESTDYEVPLERVWGSARYLRVYGENQDGWYCGVLNEHLALPDPPVYFDSRAMPVSDLDLDYTPELVDGHFIQVCDKLSDFLLGVAARQITIRTGPSSLLRAGVCGAHFPEILGIDFELRAMFAFPGGYTPFMGEDVFAVSEWGFAARTPEAFARVEQAAQASGCPLSPSFAWRVD</sequence>
<dbReference type="EMBL" id="JAXIVS010000003">
    <property type="protein sequence ID" value="MDY7226670.1"/>
    <property type="molecule type" value="Genomic_DNA"/>
</dbReference>
<name>A0ABU5GZP8_9BACT</name>
<reference evidence="1 2" key="1">
    <citation type="submission" date="2023-12" db="EMBL/GenBank/DDBJ databases">
        <title>the genome sequence of Hyalangium sp. s54d21.</title>
        <authorList>
            <person name="Zhang X."/>
        </authorList>
    </citation>
    <scope>NUCLEOTIDE SEQUENCE [LARGE SCALE GENOMIC DNA]</scope>
    <source>
        <strain evidence="2">s54d21</strain>
    </source>
</reference>
<dbReference type="RefSeq" id="WP_321545399.1">
    <property type="nucleotide sequence ID" value="NZ_JAXIVS010000003.1"/>
</dbReference>
<evidence type="ECO:0008006" key="3">
    <source>
        <dbReference type="Google" id="ProtNLM"/>
    </source>
</evidence>
<proteinExistence type="predicted"/>
<dbReference type="Proteomes" id="UP001291309">
    <property type="component" value="Unassembled WGS sequence"/>
</dbReference>
<gene>
    <name evidence="1" type="ORF">SYV04_09740</name>
</gene>
<comment type="caution">
    <text evidence="1">The sequence shown here is derived from an EMBL/GenBank/DDBJ whole genome shotgun (WGS) entry which is preliminary data.</text>
</comment>
<keyword evidence="2" id="KW-1185">Reference proteome</keyword>
<accession>A0ABU5GZP8</accession>
<protein>
    <recommendedName>
        <fullName evidence="3">Knr4/Smi1-like domain-containing protein</fullName>
    </recommendedName>
</protein>
<organism evidence="1 2">
    <name type="scientific">Hyalangium rubrum</name>
    <dbReference type="NCBI Taxonomy" id="3103134"/>
    <lineage>
        <taxon>Bacteria</taxon>
        <taxon>Pseudomonadati</taxon>
        <taxon>Myxococcota</taxon>
        <taxon>Myxococcia</taxon>
        <taxon>Myxococcales</taxon>
        <taxon>Cystobacterineae</taxon>
        <taxon>Archangiaceae</taxon>
        <taxon>Hyalangium</taxon>
    </lineage>
</organism>
<evidence type="ECO:0000313" key="1">
    <source>
        <dbReference type="EMBL" id="MDY7226670.1"/>
    </source>
</evidence>
<evidence type="ECO:0000313" key="2">
    <source>
        <dbReference type="Proteomes" id="UP001291309"/>
    </source>
</evidence>